<dbReference type="Proteomes" id="UP000831537">
    <property type="component" value="Chromosome"/>
</dbReference>
<keyword evidence="3 6" id="KW-0378">Hydrolase</keyword>
<dbReference type="GO" id="GO:0008237">
    <property type="term" value="F:metallopeptidase activity"/>
    <property type="evidence" value="ECO:0007669"/>
    <property type="project" value="UniProtKB-KW"/>
</dbReference>
<keyword evidence="1 6" id="KW-0645">Protease</keyword>
<organism evidence="10 11">
    <name type="scientific">Gracilibacillus salinarum</name>
    <dbReference type="NCBI Taxonomy" id="2932255"/>
    <lineage>
        <taxon>Bacteria</taxon>
        <taxon>Bacillati</taxon>
        <taxon>Bacillota</taxon>
        <taxon>Bacilli</taxon>
        <taxon>Bacillales</taxon>
        <taxon>Bacillaceae</taxon>
        <taxon>Gracilibacillus</taxon>
    </lineage>
</organism>
<keyword evidence="7" id="KW-1133">Transmembrane helix</keyword>
<gene>
    <name evidence="10" type="ORF">MUN87_06825</name>
</gene>
<feature type="transmembrane region" description="Helical" evidence="7">
    <location>
        <begin position="296"/>
        <end position="314"/>
    </location>
</feature>
<evidence type="ECO:0000256" key="7">
    <source>
        <dbReference type="SAM" id="Phobius"/>
    </source>
</evidence>
<evidence type="ECO:0000256" key="3">
    <source>
        <dbReference type="ARBA" id="ARBA00022801"/>
    </source>
</evidence>
<keyword evidence="4 6" id="KW-0862">Zinc</keyword>
<feature type="domain" description="CAAX prenyl protease 1 N-terminal" evidence="9">
    <location>
        <begin position="59"/>
        <end position="175"/>
    </location>
</feature>
<name>A0ABY4GR24_9BACI</name>
<feature type="transmembrane region" description="Helical" evidence="7">
    <location>
        <begin position="147"/>
        <end position="170"/>
    </location>
</feature>
<evidence type="ECO:0000256" key="6">
    <source>
        <dbReference type="RuleBase" id="RU003983"/>
    </source>
</evidence>
<keyword evidence="7" id="KW-0472">Membrane</keyword>
<feature type="transmembrane region" description="Helical" evidence="7">
    <location>
        <begin position="5"/>
        <end position="23"/>
    </location>
</feature>
<keyword evidence="7" id="KW-0812">Transmembrane</keyword>
<keyword evidence="5 6" id="KW-0482">Metalloprotease</keyword>
<dbReference type="Pfam" id="PF01435">
    <property type="entry name" value="Peptidase_M48"/>
    <property type="match status" value="1"/>
</dbReference>
<dbReference type="Pfam" id="PF16491">
    <property type="entry name" value="Peptidase_M48_N"/>
    <property type="match status" value="1"/>
</dbReference>
<feature type="transmembrane region" description="Helical" evidence="7">
    <location>
        <begin position="76"/>
        <end position="98"/>
    </location>
</feature>
<comment type="similarity">
    <text evidence="6">Belongs to the peptidase M48 family.</text>
</comment>
<evidence type="ECO:0000313" key="11">
    <source>
        <dbReference type="Proteomes" id="UP000831537"/>
    </source>
</evidence>
<feature type="domain" description="Peptidase M48" evidence="8">
    <location>
        <begin position="179"/>
        <end position="376"/>
    </location>
</feature>
<sequence>MKKIIFGYCLFTILVFIYFYDWYPLMSYGETRYGALAFAFFLAMWPLQLLTLYLLMSKTTLIEKIEQFTSPVKKTLVYVTLLILLDYLVHFPFRFAWYRITYNEGIRTQGVFSWLTEGLISQALFWLSLFVIVVVARSVIKKWPDRWGFILWLFAIPVVVFVMFIQPIWIDPLFDDFQPLRNGELRTEIDSLTEQAGIGDATLLEVNKSEKVSTFNAYVTGIFNHARIVLWDTTINGMSTSEILFIMAHEIAHYIYHHVYIGIGLYLVLSLVVLLLLQNSTRHWKDKHKLPAMTRILTITVAVLMLTQPLSLWISRQMESQADRYAIQHTEDLEPALASYHLLAEQSKADMSPASWLVWMRSSHPPLATRIERIEQEMENRETN</sequence>
<feature type="transmembrane region" description="Helical" evidence="7">
    <location>
        <begin position="35"/>
        <end position="55"/>
    </location>
</feature>
<dbReference type="EC" id="3.4.24.-" evidence="10"/>
<comment type="cofactor">
    <cofactor evidence="6">
        <name>Zn(2+)</name>
        <dbReference type="ChEBI" id="CHEBI:29105"/>
    </cofactor>
    <text evidence="6">Binds 1 zinc ion per subunit.</text>
</comment>
<dbReference type="InterPro" id="IPR001915">
    <property type="entry name" value="Peptidase_M48"/>
</dbReference>
<dbReference type="PANTHER" id="PTHR10120">
    <property type="entry name" value="CAAX PRENYL PROTEASE 1"/>
    <property type="match status" value="1"/>
</dbReference>
<evidence type="ECO:0000256" key="5">
    <source>
        <dbReference type="ARBA" id="ARBA00023049"/>
    </source>
</evidence>
<feature type="transmembrane region" description="Helical" evidence="7">
    <location>
        <begin position="118"/>
        <end position="140"/>
    </location>
</feature>
<proteinExistence type="inferred from homology"/>
<evidence type="ECO:0000259" key="9">
    <source>
        <dbReference type="Pfam" id="PF16491"/>
    </source>
</evidence>
<evidence type="ECO:0000256" key="1">
    <source>
        <dbReference type="ARBA" id="ARBA00022670"/>
    </source>
</evidence>
<dbReference type="InterPro" id="IPR032456">
    <property type="entry name" value="Peptidase_M48_N"/>
</dbReference>
<dbReference type="Gene3D" id="3.30.2010.10">
    <property type="entry name" value="Metalloproteases ('zincins'), catalytic domain"/>
    <property type="match status" value="1"/>
</dbReference>
<keyword evidence="2" id="KW-0479">Metal-binding</keyword>
<feature type="transmembrane region" description="Helical" evidence="7">
    <location>
        <begin position="254"/>
        <end position="276"/>
    </location>
</feature>
<dbReference type="EMBL" id="CP095071">
    <property type="protein sequence ID" value="UOQ86595.1"/>
    <property type="molecule type" value="Genomic_DNA"/>
</dbReference>
<reference evidence="10 11" key="1">
    <citation type="submission" date="2022-04" db="EMBL/GenBank/DDBJ databases">
        <title>Gracilibacillus sp. isolated from saltern.</title>
        <authorList>
            <person name="Won M."/>
            <person name="Lee C.-M."/>
            <person name="Woen H.-Y."/>
            <person name="Kwon S.-W."/>
        </authorList>
    </citation>
    <scope>NUCLEOTIDE SEQUENCE [LARGE SCALE GENOMIC DNA]</scope>
    <source>
        <strain evidence="10 11">SSPM10-3</strain>
    </source>
</reference>
<keyword evidence="11" id="KW-1185">Reference proteome</keyword>
<accession>A0ABY4GR24</accession>
<evidence type="ECO:0000313" key="10">
    <source>
        <dbReference type="EMBL" id="UOQ86595.1"/>
    </source>
</evidence>
<dbReference type="RefSeq" id="WP_244746960.1">
    <property type="nucleotide sequence ID" value="NZ_CP095071.1"/>
</dbReference>
<evidence type="ECO:0000259" key="8">
    <source>
        <dbReference type="Pfam" id="PF01435"/>
    </source>
</evidence>
<evidence type="ECO:0000256" key="4">
    <source>
        <dbReference type="ARBA" id="ARBA00022833"/>
    </source>
</evidence>
<protein>
    <submittedName>
        <fullName evidence="10">M48 family metalloprotease</fullName>
        <ecNumber evidence="10">3.4.24.-</ecNumber>
    </submittedName>
</protein>
<evidence type="ECO:0000256" key="2">
    <source>
        <dbReference type="ARBA" id="ARBA00022723"/>
    </source>
</evidence>